<dbReference type="PANTHER" id="PTHR23235">
    <property type="entry name" value="KRUEPPEL-LIKE TRANSCRIPTION FACTOR"/>
    <property type="match status" value="1"/>
</dbReference>
<evidence type="ECO:0000313" key="14">
    <source>
        <dbReference type="Proteomes" id="UP000230750"/>
    </source>
</evidence>
<feature type="domain" description="C2H2-type" evidence="12">
    <location>
        <begin position="209"/>
        <end position="237"/>
    </location>
</feature>
<reference evidence="13 14" key="1">
    <citation type="journal article" date="2017" name="PLoS Biol.">
        <title>The sea cucumber genome provides insights into morphological evolution and visceral regeneration.</title>
        <authorList>
            <person name="Zhang X."/>
            <person name="Sun L."/>
            <person name="Yuan J."/>
            <person name="Sun Y."/>
            <person name="Gao Y."/>
            <person name="Zhang L."/>
            <person name="Li S."/>
            <person name="Dai H."/>
            <person name="Hamel J.F."/>
            <person name="Liu C."/>
            <person name="Yu Y."/>
            <person name="Liu S."/>
            <person name="Lin W."/>
            <person name="Guo K."/>
            <person name="Jin S."/>
            <person name="Xu P."/>
            <person name="Storey K.B."/>
            <person name="Huan P."/>
            <person name="Zhang T."/>
            <person name="Zhou Y."/>
            <person name="Zhang J."/>
            <person name="Lin C."/>
            <person name="Li X."/>
            <person name="Xing L."/>
            <person name="Huo D."/>
            <person name="Sun M."/>
            <person name="Wang L."/>
            <person name="Mercier A."/>
            <person name="Li F."/>
            <person name="Yang H."/>
            <person name="Xiang J."/>
        </authorList>
    </citation>
    <scope>NUCLEOTIDE SEQUENCE [LARGE SCALE GENOMIC DNA]</scope>
    <source>
        <strain evidence="13">Shaxun</strain>
        <tissue evidence="13">Muscle</tissue>
    </source>
</reference>
<dbReference type="GO" id="GO:0005634">
    <property type="term" value="C:nucleus"/>
    <property type="evidence" value="ECO:0007669"/>
    <property type="project" value="UniProtKB-SubCell"/>
</dbReference>
<evidence type="ECO:0000256" key="9">
    <source>
        <dbReference type="PROSITE-ProRule" id="PRU00042"/>
    </source>
</evidence>
<keyword evidence="7" id="KW-0238">DNA-binding</keyword>
<gene>
    <name evidence="13" type="ORF">BSL78_11641</name>
</gene>
<feature type="domain" description="C2H2-type" evidence="12">
    <location>
        <begin position="238"/>
        <end position="265"/>
    </location>
</feature>
<evidence type="ECO:0000256" key="7">
    <source>
        <dbReference type="ARBA" id="ARBA00023125"/>
    </source>
</evidence>
<accession>A0A2G8KTZ6</accession>
<protein>
    <recommendedName>
        <fullName evidence="12">C2H2-type domain-containing protein</fullName>
    </recommendedName>
</protein>
<keyword evidence="6" id="KW-0862">Zinc</keyword>
<dbReference type="InterPro" id="IPR036236">
    <property type="entry name" value="Znf_C2H2_sf"/>
</dbReference>
<dbReference type="GO" id="GO:0000978">
    <property type="term" value="F:RNA polymerase II cis-regulatory region sequence-specific DNA binding"/>
    <property type="evidence" value="ECO:0007669"/>
    <property type="project" value="TreeGrafter"/>
</dbReference>
<dbReference type="Proteomes" id="UP000230750">
    <property type="component" value="Unassembled WGS sequence"/>
</dbReference>
<dbReference type="AlphaFoldDB" id="A0A2G8KTZ6"/>
<organism evidence="13 14">
    <name type="scientific">Stichopus japonicus</name>
    <name type="common">Sea cucumber</name>
    <dbReference type="NCBI Taxonomy" id="307972"/>
    <lineage>
        <taxon>Eukaryota</taxon>
        <taxon>Metazoa</taxon>
        <taxon>Echinodermata</taxon>
        <taxon>Eleutherozoa</taxon>
        <taxon>Echinozoa</taxon>
        <taxon>Holothuroidea</taxon>
        <taxon>Aspidochirotacea</taxon>
        <taxon>Aspidochirotida</taxon>
        <taxon>Stichopodidae</taxon>
        <taxon>Apostichopus</taxon>
    </lineage>
</organism>
<keyword evidence="14" id="KW-1185">Reference proteome</keyword>
<feature type="region of interest" description="Disordered" evidence="11">
    <location>
        <begin position="550"/>
        <end position="571"/>
    </location>
</feature>
<name>A0A2G8KTZ6_STIJA</name>
<keyword evidence="10" id="KW-0175">Coiled coil</keyword>
<proteinExistence type="inferred from homology"/>
<dbReference type="EMBL" id="MRZV01000371">
    <property type="protein sequence ID" value="PIK51467.1"/>
    <property type="molecule type" value="Genomic_DNA"/>
</dbReference>
<dbReference type="PANTHER" id="PTHR23235:SF142">
    <property type="entry name" value="ZINC FINGER PROTEIN 384"/>
    <property type="match status" value="1"/>
</dbReference>
<evidence type="ECO:0000256" key="2">
    <source>
        <dbReference type="ARBA" id="ARBA00006991"/>
    </source>
</evidence>
<evidence type="ECO:0000256" key="4">
    <source>
        <dbReference type="ARBA" id="ARBA00022737"/>
    </source>
</evidence>
<dbReference type="InterPro" id="IPR013087">
    <property type="entry name" value="Znf_C2H2_type"/>
</dbReference>
<dbReference type="Pfam" id="PF12874">
    <property type="entry name" value="zf-met"/>
    <property type="match status" value="1"/>
</dbReference>
<dbReference type="Gene3D" id="3.30.160.60">
    <property type="entry name" value="Classic Zinc Finger"/>
    <property type="match status" value="3"/>
</dbReference>
<dbReference type="GO" id="GO:0008270">
    <property type="term" value="F:zinc ion binding"/>
    <property type="evidence" value="ECO:0007669"/>
    <property type="project" value="UniProtKB-KW"/>
</dbReference>
<evidence type="ECO:0000256" key="10">
    <source>
        <dbReference type="SAM" id="Coils"/>
    </source>
</evidence>
<evidence type="ECO:0000256" key="8">
    <source>
        <dbReference type="ARBA" id="ARBA00023242"/>
    </source>
</evidence>
<comment type="similarity">
    <text evidence="2">Belongs to the krueppel C2H2-type zinc-finger protein family.</text>
</comment>
<sequence>MESNAKKIEEANSSFLVVKSGVDIMKDAIFQEIVTCVESNGIILALLEGSKEETVLQQIVDTLHKVRVLGLTHDACRILVSHDQMATNEEKQASSMKRDTETTNLMAPSTADRSQQNISSHITLEEGVRNALFGEIVQSIAKNECSLIMATGLKSDETLQTALEVLGNACIIYLAPDACEVLLVNRLKPSKKKSTSRSRSAGKSLAQEKTCHICQKQFSKRSGLLTHQKAFHDKFLPHKCDLCNKAFVYPKELRMHKLSHTGERPYHCDICNKGFIARKDVQRHQPVHTGERAFVCQICKATFAHKANLDRHVKSKHEGRRPYVCSLCVDKKYCDRGGLRKHLASVHRIFDVPRKKVVHRMIPSEEIVRDSLRISHLQSLGENYDMGQTTDLIHTEAFTTNHNVALTGETVILGELDVSAATVVEEASKNLSTSSDHVNPDSAVHILSDTHIVESASKILQQLSQNIAELSENQSAHQTLQLRLNDSGGQNIPGKPNMAPTMVKTSGELLTTQTITEQSDEALINIAFTDPKFSVETSSKDSEINLLTGNWKSSTNSLSEEDRNTSETNVNTEQLNKLEDIQTALQIVESPSS</sequence>
<evidence type="ECO:0000313" key="13">
    <source>
        <dbReference type="EMBL" id="PIK51467.1"/>
    </source>
</evidence>
<dbReference type="GO" id="GO:0000981">
    <property type="term" value="F:DNA-binding transcription factor activity, RNA polymerase II-specific"/>
    <property type="evidence" value="ECO:0007669"/>
    <property type="project" value="TreeGrafter"/>
</dbReference>
<evidence type="ECO:0000259" key="12">
    <source>
        <dbReference type="PROSITE" id="PS50157"/>
    </source>
</evidence>
<evidence type="ECO:0000256" key="1">
    <source>
        <dbReference type="ARBA" id="ARBA00004123"/>
    </source>
</evidence>
<dbReference type="PROSITE" id="PS50157">
    <property type="entry name" value="ZINC_FINGER_C2H2_2"/>
    <property type="match status" value="4"/>
</dbReference>
<keyword evidence="5 9" id="KW-0863">Zinc-finger</keyword>
<comment type="caution">
    <text evidence="13">The sequence shown here is derived from an EMBL/GenBank/DDBJ whole genome shotgun (WGS) entry which is preliminary data.</text>
</comment>
<keyword evidence="4" id="KW-0677">Repeat</keyword>
<keyword evidence="3" id="KW-0479">Metal-binding</keyword>
<dbReference type="OrthoDB" id="5062908at2759"/>
<evidence type="ECO:0000256" key="11">
    <source>
        <dbReference type="SAM" id="MobiDB-lite"/>
    </source>
</evidence>
<evidence type="ECO:0000256" key="5">
    <source>
        <dbReference type="ARBA" id="ARBA00022771"/>
    </source>
</evidence>
<dbReference type="PROSITE" id="PS00028">
    <property type="entry name" value="ZINC_FINGER_C2H2_1"/>
    <property type="match status" value="4"/>
</dbReference>
<dbReference type="FunFam" id="3.30.160.60:FF:000663">
    <property type="entry name" value="Zinc finger protein 45"/>
    <property type="match status" value="1"/>
</dbReference>
<feature type="domain" description="C2H2-type" evidence="12">
    <location>
        <begin position="294"/>
        <end position="322"/>
    </location>
</feature>
<feature type="domain" description="C2H2-type" evidence="12">
    <location>
        <begin position="266"/>
        <end position="293"/>
    </location>
</feature>
<dbReference type="STRING" id="307972.A0A2G8KTZ6"/>
<dbReference type="SUPFAM" id="SSF57667">
    <property type="entry name" value="beta-beta-alpha zinc fingers"/>
    <property type="match status" value="3"/>
</dbReference>
<dbReference type="SMART" id="SM00355">
    <property type="entry name" value="ZnF_C2H2"/>
    <property type="match status" value="5"/>
</dbReference>
<dbReference type="Pfam" id="PF00096">
    <property type="entry name" value="zf-C2H2"/>
    <property type="match status" value="2"/>
</dbReference>
<evidence type="ECO:0000256" key="3">
    <source>
        <dbReference type="ARBA" id="ARBA00022723"/>
    </source>
</evidence>
<feature type="coiled-coil region" evidence="10">
    <location>
        <begin position="453"/>
        <end position="480"/>
    </location>
</feature>
<comment type="subcellular location">
    <subcellularLocation>
        <location evidence="1">Nucleus</location>
    </subcellularLocation>
</comment>
<evidence type="ECO:0000256" key="6">
    <source>
        <dbReference type="ARBA" id="ARBA00022833"/>
    </source>
</evidence>
<keyword evidence="8" id="KW-0539">Nucleus</keyword>